<evidence type="ECO:0000259" key="6">
    <source>
        <dbReference type="Pfam" id="PF04577"/>
    </source>
</evidence>
<dbReference type="Proteomes" id="UP000682877">
    <property type="component" value="Chromosome 7"/>
</dbReference>
<feature type="domain" description="Glycosyltransferase 61 catalytic" evidence="6">
    <location>
        <begin position="273"/>
        <end position="369"/>
    </location>
</feature>
<feature type="domain" description="Glycosyltransferase 61 catalytic" evidence="6">
    <location>
        <begin position="651"/>
        <end position="805"/>
    </location>
</feature>
<keyword evidence="8" id="KW-1185">Reference proteome</keyword>
<reference evidence="7" key="1">
    <citation type="submission" date="2021-01" db="EMBL/GenBank/DDBJ databases">
        <authorList>
            <person name="Bezrukov I."/>
        </authorList>
    </citation>
    <scope>NUCLEOTIDE SEQUENCE</scope>
</reference>
<keyword evidence="5" id="KW-0472">Membrane</keyword>
<dbReference type="Pfam" id="PF04577">
    <property type="entry name" value="Glyco_transf_61"/>
    <property type="match status" value="2"/>
</dbReference>
<dbReference type="InterPro" id="IPR049625">
    <property type="entry name" value="Glyco_transf_61_cat"/>
</dbReference>
<dbReference type="AlphaFoldDB" id="A0A8S2APX9"/>
<evidence type="ECO:0000256" key="1">
    <source>
        <dbReference type="ARBA" id="ARBA00004323"/>
    </source>
</evidence>
<dbReference type="InterPro" id="IPR007657">
    <property type="entry name" value="Glycosyltransferase_61"/>
</dbReference>
<comment type="subcellular location">
    <subcellularLocation>
        <location evidence="1">Golgi apparatus membrane</location>
        <topology evidence="1">Single-pass type II membrane protein</topology>
    </subcellularLocation>
</comment>
<keyword evidence="4" id="KW-0325">Glycoprotein</keyword>
<keyword evidence="2" id="KW-0328">Glycosyltransferase</keyword>
<evidence type="ECO:0000256" key="5">
    <source>
        <dbReference type="SAM" id="Phobius"/>
    </source>
</evidence>
<feature type="transmembrane region" description="Helical" evidence="5">
    <location>
        <begin position="21"/>
        <end position="41"/>
    </location>
</feature>
<evidence type="ECO:0000313" key="7">
    <source>
        <dbReference type="EMBL" id="CAE6161491.1"/>
    </source>
</evidence>
<keyword evidence="5" id="KW-0812">Transmembrane</keyword>
<keyword evidence="5" id="KW-1133">Transmembrane helix</keyword>
<evidence type="ECO:0000313" key="8">
    <source>
        <dbReference type="Proteomes" id="UP000682877"/>
    </source>
</evidence>
<evidence type="ECO:0000256" key="2">
    <source>
        <dbReference type="ARBA" id="ARBA00022676"/>
    </source>
</evidence>
<protein>
    <recommendedName>
        <fullName evidence="6">Glycosyltransferase 61 catalytic domain-containing protein</fullName>
    </recommendedName>
</protein>
<sequence length="904" mass="104399">MTKRSVSRRLVTCLASPKFSLNVLCLVVTVFVLLQICSFHITQQPILLPPSLFTYLKEQQQEPEQIISENETAYLVEKLRESVTFLPLKDLRFSNKPLEGHTWFMSSLYDNQTKGEVQYQEFPSESSKGRLLCLKGVDEHDGSWNYYAQAWPQALPVNASLQEGLTFVSYNHYSYGNMWHGLSAMVPFVAWSLRNQCESPQRWVLYHWGELRFKMGNWLSEIITATYGQNTDFLRFVDGNKPVCFHKAVVMRHNEGGMLRERRMEVFDLIRCKARKYCNISFSQTSKSRIGMTLLMRTGPRSFKNESAVIDVFKRECKRVEGCELKVSYSNNLTFCEQVELMKMTDVLVSPHGAQLTNLVLMDRNSSVMEFLPKGWRKLAGVGQLVYQWGASWSGMRHEGSWHDPDGEICQFPDTDRRCMSVYKNGRIGYNETYFGEWAKSVLASVWRRLVTCLSSLKFYLNVLCLVVTVFVLLQICSFQITQRSLSLPPALLTYLRHQPEQISENKTAYLVEKLRESVTFLPLKDYRFSNKPLEGHTWFMSSLYDNQTKGEAQYQEFPSDSSKGRLLCLKGVDEHDGSWNSYALAWPEALPTNAVLQEGLTFVSYNQYDYGNLWHGLTAVVPFVAWSLRNQYEKPQKWVLYHWGELRFGMGHWLSEIITATYGQEPELLRFADQDKPVCFEKAVVMRHNEGGMSRERRMEAFDLIRCKARNYCNISSSERSKPRIGMTLLLRTGARSFRNESMVIDVFKRECKRVDGCEINVSYSNNLTFCEQVGLMQKTDVLVSPHGAQLTNLFLMNKNSSVMEFFPKGWLKLAGVGQLVYQWGANWSGMRHEGSWHDPVGEICQFPDTDRRCMSIYKNAMIGYNETYFGEWARRVLGKFSIREMKELAECNHGNSSLDVCS</sequence>
<dbReference type="GO" id="GO:0016763">
    <property type="term" value="F:pentosyltransferase activity"/>
    <property type="evidence" value="ECO:0007669"/>
    <property type="project" value="UniProtKB-ARBA"/>
</dbReference>
<keyword evidence="3" id="KW-0808">Transferase</keyword>
<accession>A0A8S2APX9</accession>
<dbReference type="EMBL" id="LR999457">
    <property type="protein sequence ID" value="CAE6161491.1"/>
    <property type="molecule type" value="Genomic_DNA"/>
</dbReference>
<dbReference type="PANTHER" id="PTHR20961">
    <property type="entry name" value="GLYCOSYLTRANSFERASE"/>
    <property type="match status" value="1"/>
</dbReference>
<evidence type="ECO:0000256" key="3">
    <source>
        <dbReference type="ARBA" id="ARBA00022679"/>
    </source>
</evidence>
<evidence type="ECO:0000256" key="4">
    <source>
        <dbReference type="ARBA" id="ARBA00023180"/>
    </source>
</evidence>
<organism evidence="7 8">
    <name type="scientific">Arabidopsis arenosa</name>
    <name type="common">Sand rock-cress</name>
    <name type="synonym">Cardaminopsis arenosa</name>
    <dbReference type="NCBI Taxonomy" id="38785"/>
    <lineage>
        <taxon>Eukaryota</taxon>
        <taxon>Viridiplantae</taxon>
        <taxon>Streptophyta</taxon>
        <taxon>Embryophyta</taxon>
        <taxon>Tracheophyta</taxon>
        <taxon>Spermatophyta</taxon>
        <taxon>Magnoliopsida</taxon>
        <taxon>eudicotyledons</taxon>
        <taxon>Gunneridae</taxon>
        <taxon>Pentapetalae</taxon>
        <taxon>rosids</taxon>
        <taxon>malvids</taxon>
        <taxon>Brassicales</taxon>
        <taxon>Brassicaceae</taxon>
        <taxon>Camelineae</taxon>
        <taxon>Arabidopsis</taxon>
    </lineage>
</organism>
<gene>
    <name evidence="7" type="ORF">AARE701A_LOCUS17782</name>
</gene>
<proteinExistence type="predicted"/>
<name>A0A8S2APX9_ARAAE</name>
<dbReference type="PANTHER" id="PTHR20961:SF116">
    <property type="entry name" value="TRANSMEMBRANE PROTEIN"/>
    <property type="match status" value="1"/>
</dbReference>
<dbReference type="GO" id="GO:0000139">
    <property type="term" value="C:Golgi membrane"/>
    <property type="evidence" value="ECO:0007669"/>
    <property type="project" value="UniProtKB-SubCell"/>
</dbReference>